<proteinExistence type="predicted"/>
<dbReference type="Proteomes" id="UP000789396">
    <property type="component" value="Unassembled WGS sequence"/>
</dbReference>
<comment type="caution">
    <text evidence="1">The sequence shown here is derived from an EMBL/GenBank/DDBJ whole genome shotgun (WGS) entry which is preliminary data.</text>
</comment>
<evidence type="ECO:0000313" key="2">
    <source>
        <dbReference type="Proteomes" id="UP000789396"/>
    </source>
</evidence>
<dbReference type="AlphaFoldDB" id="A0A9N9D4S1"/>
<organism evidence="1 2">
    <name type="scientific">Racocetra fulgida</name>
    <dbReference type="NCBI Taxonomy" id="60492"/>
    <lineage>
        <taxon>Eukaryota</taxon>
        <taxon>Fungi</taxon>
        <taxon>Fungi incertae sedis</taxon>
        <taxon>Mucoromycota</taxon>
        <taxon>Glomeromycotina</taxon>
        <taxon>Glomeromycetes</taxon>
        <taxon>Diversisporales</taxon>
        <taxon>Gigasporaceae</taxon>
        <taxon>Racocetra</taxon>
    </lineage>
</organism>
<name>A0A9N9D4S1_9GLOM</name>
<reference evidence="1" key="1">
    <citation type="submission" date="2021-06" db="EMBL/GenBank/DDBJ databases">
        <authorList>
            <person name="Kallberg Y."/>
            <person name="Tangrot J."/>
            <person name="Rosling A."/>
        </authorList>
    </citation>
    <scope>NUCLEOTIDE SEQUENCE</scope>
    <source>
        <strain evidence="1">IN212</strain>
    </source>
</reference>
<dbReference type="EMBL" id="CAJVPZ010010971">
    <property type="protein sequence ID" value="CAG8625231.1"/>
    <property type="molecule type" value="Genomic_DNA"/>
</dbReference>
<protein>
    <submittedName>
        <fullName evidence="1">6813_t:CDS:1</fullName>
    </submittedName>
</protein>
<accession>A0A9N9D4S1</accession>
<sequence length="129" mass="14316">MVKKAELLGYIGEAGGLRSHRIFKDINDETVKGDVNIKCIKSEIVVNDSIDEEKEKGEIVNVLDFNESDQIDKIKSKSISTMSFGNDENMSTRTDSNETCEQRSEQCTVGCGCENGFDDDRPTGIVDEN</sequence>
<keyword evidence="2" id="KW-1185">Reference proteome</keyword>
<gene>
    <name evidence="1" type="ORF">RFULGI_LOCUS7510</name>
</gene>
<evidence type="ECO:0000313" key="1">
    <source>
        <dbReference type="EMBL" id="CAG8625231.1"/>
    </source>
</evidence>